<feature type="compositionally biased region" description="Polar residues" evidence="1">
    <location>
        <begin position="1"/>
        <end position="15"/>
    </location>
</feature>
<gene>
    <name evidence="2" type="ORF">DIURU_000229</name>
</gene>
<dbReference type="AlphaFoldDB" id="A0A642UZ83"/>
<evidence type="ECO:0000256" key="1">
    <source>
        <dbReference type="SAM" id="MobiDB-lite"/>
    </source>
</evidence>
<name>A0A642UZ83_DIURU</name>
<reference evidence="2 3" key="1">
    <citation type="submission" date="2019-07" db="EMBL/GenBank/DDBJ databases">
        <title>Genome assembly of two rare yeast pathogens: Diutina rugosa and Trichomonascus ciferrii.</title>
        <authorList>
            <person name="Mixao V."/>
            <person name="Saus E."/>
            <person name="Hansen A."/>
            <person name="Lass-Flor C."/>
            <person name="Gabaldon T."/>
        </authorList>
    </citation>
    <scope>NUCLEOTIDE SEQUENCE [LARGE SCALE GENOMIC DNA]</scope>
    <source>
        <strain evidence="2 3">CBS 613</strain>
    </source>
</reference>
<evidence type="ECO:0000313" key="2">
    <source>
        <dbReference type="EMBL" id="KAA8908260.1"/>
    </source>
</evidence>
<feature type="compositionally biased region" description="Polar residues" evidence="1">
    <location>
        <begin position="122"/>
        <end position="131"/>
    </location>
</feature>
<organism evidence="2 3">
    <name type="scientific">Diutina rugosa</name>
    <name type="common">Yeast</name>
    <name type="synonym">Candida rugosa</name>
    <dbReference type="NCBI Taxonomy" id="5481"/>
    <lineage>
        <taxon>Eukaryota</taxon>
        <taxon>Fungi</taxon>
        <taxon>Dikarya</taxon>
        <taxon>Ascomycota</taxon>
        <taxon>Saccharomycotina</taxon>
        <taxon>Pichiomycetes</taxon>
        <taxon>Debaryomycetaceae</taxon>
        <taxon>Diutina</taxon>
    </lineage>
</organism>
<feature type="region of interest" description="Disordered" evidence="1">
    <location>
        <begin position="122"/>
        <end position="153"/>
    </location>
</feature>
<accession>A0A642UZ83</accession>
<comment type="caution">
    <text evidence="2">The sequence shown here is derived from an EMBL/GenBank/DDBJ whole genome shotgun (WGS) entry which is preliminary data.</text>
</comment>
<protein>
    <submittedName>
        <fullName evidence="2">Uncharacterized protein</fullName>
    </submittedName>
</protein>
<sequence length="153" mass="16466">MNVDSVANATSSMKIDSNGEERRKKTETLKTDDSSRKKMIIAYLEGDSAAAAGKLHGIRPRMAQLIISVWQKSQNAMVVPEKGARTTSSPIELSDESRKALVDELDRHPDISVEELQDFFGSSLTSSNAPDKSSTRSAAFSGSSDSSGLSKSL</sequence>
<feature type="compositionally biased region" description="Basic and acidic residues" evidence="1">
    <location>
        <begin position="17"/>
        <end position="34"/>
    </location>
</feature>
<dbReference type="VEuPathDB" id="FungiDB:DIURU_000229"/>
<evidence type="ECO:0000313" key="3">
    <source>
        <dbReference type="Proteomes" id="UP000449547"/>
    </source>
</evidence>
<dbReference type="EMBL" id="SWFT01000009">
    <property type="protein sequence ID" value="KAA8908260.1"/>
    <property type="molecule type" value="Genomic_DNA"/>
</dbReference>
<proteinExistence type="predicted"/>
<dbReference type="GeneID" id="54778882"/>
<dbReference type="RefSeq" id="XP_034014945.1">
    <property type="nucleotide sequence ID" value="XM_034154924.1"/>
</dbReference>
<feature type="region of interest" description="Disordered" evidence="1">
    <location>
        <begin position="1"/>
        <end position="34"/>
    </location>
</feature>
<dbReference type="Proteomes" id="UP000449547">
    <property type="component" value="Unassembled WGS sequence"/>
</dbReference>
<feature type="compositionally biased region" description="Low complexity" evidence="1">
    <location>
        <begin position="135"/>
        <end position="153"/>
    </location>
</feature>
<keyword evidence="3" id="KW-1185">Reference proteome</keyword>